<organism evidence="2">
    <name type="scientific">bioreactor metagenome</name>
    <dbReference type="NCBI Taxonomy" id="1076179"/>
    <lineage>
        <taxon>unclassified sequences</taxon>
        <taxon>metagenomes</taxon>
        <taxon>ecological metagenomes</taxon>
    </lineage>
</organism>
<evidence type="ECO:0000313" key="2">
    <source>
        <dbReference type="EMBL" id="MPM64560.1"/>
    </source>
</evidence>
<proteinExistence type="predicted"/>
<evidence type="ECO:0000256" key="1">
    <source>
        <dbReference type="SAM" id="MobiDB-lite"/>
    </source>
</evidence>
<reference evidence="2" key="1">
    <citation type="submission" date="2019-08" db="EMBL/GenBank/DDBJ databases">
        <authorList>
            <person name="Kucharzyk K."/>
            <person name="Murdoch R.W."/>
            <person name="Higgins S."/>
            <person name="Loffler F."/>
        </authorList>
    </citation>
    <scope>NUCLEOTIDE SEQUENCE</scope>
</reference>
<protein>
    <submittedName>
        <fullName evidence="2">Uncharacterized protein</fullName>
    </submittedName>
</protein>
<dbReference type="AlphaFoldDB" id="A0A645BGI8"/>
<dbReference type="EMBL" id="VSSQ01020018">
    <property type="protein sequence ID" value="MPM64560.1"/>
    <property type="molecule type" value="Genomic_DNA"/>
</dbReference>
<name>A0A645BGI8_9ZZZZ</name>
<accession>A0A645BGI8</accession>
<feature type="compositionally biased region" description="Basic and acidic residues" evidence="1">
    <location>
        <begin position="87"/>
        <end position="105"/>
    </location>
</feature>
<comment type="caution">
    <text evidence="2">The sequence shown here is derived from an EMBL/GenBank/DDBJ whole genome shotgun (WGS) entry which is preliminary data.</text>
</comment>
<feature type="region of interest" description="Disordered" evidence="1">
    <location>
        <begin position="80"/>
        <end position="105"/>
    </location>
</feature>
<sequence>MLQHDKTVAVAGRFLKARIGHDYAEPAFLIGGDEDVADIAAVLTHTLHEEYPLPFLDFPESAGRHLREFATRRKALTILGRTGIGPRRKETRNSGNCENDRQGKT</sequence>
<gene>
    <name evidence="2" type="ORF">SDC9_111447</name>
</gene>